<dbReference type="GO" id="GO:0005739">
    <property type="term" value="C:mitochondrion"/>
    <property type="evidence" value="ECO:0007669"/>
    <property type="project" value="TreeGrafter"/>
</dbReference>
<evidence type="ECO:0000313" key="5">
    <source>
        <dbReference type="EMBL" id="RAO70438.1"/>
    </source>
</evidence>
<keyword evidence="6" id="KW-1185">Reference proteome</keyword>
<dbReference type="GO" id="GO:0048312">
    <property type="term" value="P:intracellular distribution of mitochondria"/>
    <property type="evidence" value="ECO:0007669"/>
    <property type="project" value="TreeGrafter"/>
</dbReference>
<sequence>MSKISRQNMASLQNEEQTHILDAIDEMRNFGVNEDISIPQIVVVGDQSSGKSSTLQAITHMPLAVDSELCTRFATQIVLRRTTESTVKVSIIPSSRTDEETKLHLLKFTREFSEEEFNEDGVFGEVVNDAAKHMGLPTPGAESKEGFDKRFSGDVLKIEVFGPKQPHLSVVDVPGLFHNDTIYQTKEDLEIVRRLMKDYMDNPRSIILAVMDARVNLSNQEVFRLAREADKDGSRTVGVITKCDALQRGDEKEVLNIAQNTVEKLNHGWFLVKNRSTQDLRDGVTLQERDVREKSFFDTISPWNVLSKERVGVEPLTRFLSNLLLSHIRKEFPVLLSEIEALVTKTQEQLKGYGEPRQTLSQQRRFLRRMASQYQKLVEDSLNGVHLSDTEPGDPTKLRWRIRTANEAYARSFRRNGHRWVFKTAENTYDSDFVNVFEPLSYVDEESKEEDSDDIYNRIRQVHNQTKGIELQGTVHPQLIKNIFRQQSQPWEGLSRNHLTNVKDIVDQYLKFTFQKVARDPYVFQNLERFLRPRILEGHSKADEELRKLLEDERGGILQTVNHYLAETLTKIRSDRVIRRLKDAGYEEGHEYKVKFKNLAATSNISNDDSAIYDIHDTVKSYYKVAMKRFLDNVIIQVVERHVLGPNAPLRLFSSDFVDDLEDDEVKFIAAESSTTSMTRSDLTMKLGRLQKALDIAHGVSLSY</sequence>
<protein>
    <recommendedName>
        <fullName evidence="7">GED domain-containing protein</fullName>
    </recommendedName>
</protein>
<dbReference type="GO" id="GO:0016559">
    <property type="term" value="P:peroxisome fission"/>
    <property type="evidence" value="ECO:0007669"/>
    <property type="project" value="TreeGrafter"/>
</dbReference>
<dbReference type="OrthoDB" id="415706at2759"/>
<evidence type="ECO:0000259" key="4">
    <source>
        <dbReference type="PROSITE" id="PS51718"/>
    </source>
</evidence>
<accession>A0A364L3Q5</accession>
<dbReference type="SUPFAM" id="SSF52540">
    <property type="entry name" value="P-loop containing nucleoside triphosphate hydrolases"/>
    <property type="match status" value="1"/>
</dbReference>
<dbReference type="GO" id="GO:0005525">
    <property type="term" value="F:GTP binding"/>
    <property type="evidence" value="ECO:0007669"/>
    <property type="project" value="InterPro"/>
</dbReference>
<evidence type="ECO:0000313" key="6">
    <source>
        <dbReference type="Proteomes" id="UP000249363"/>
    </source>
</evidence>
<gene>
    <name evidence="5" type="ORF">BHQ10_006450</name>
</gene>
<dbReference type="GO" id="GO:0005874">
    <property type="term" value="C:microtubule"/>
    <property type="evidence" value="ECO:0007669"/>
    <property type="project" value="TreeGrafter"/>
</dbReference>
<dbReference type="InterPro" id="IPR022812">
    <property type="entry name" value="Dynamin"/>
</dbReference>
<evidence type="ECO:0008006" key="7">
    <source>
        <dbReference type="Google" id="ProtNLM"/>
    </source>
</evidence>
<dbReference type="RefSeq" id="XP_040734954.1">
    <property type="nucleotide sequence ID" value="XM_040879038.1"/>
</dbReference>
<dbReference type="PRINTS" id="PR00195">
    <property type="entry name" value="DYNAMIN"/>
</dbReference>
<dbReference type="STRING" id="1196081.A0A364L3Q5"/>
<dbReference type="InterPro" id="IPR030381">
    <property type="entry name" value="G_DYNAMIN_dom"/>
</dbReference>
<dbReference type="GO" id="GO:0016020">
    <property type="term" value="C:membrane"/>
    <property type="evidence" value="ECO:0007669"/>
    <property type="project" value="TreeGrafter"/>
</dbReference>
<dbReference type="Proteomes" id="UP000249363">
    <property type="component" value="Unassembled WGS sequence"/>
</dbReference>
<dbReference type="SMART" id="SM00053">
    <property type="entry name" value="DYNc"/>
    <property type="match status" value="1"/>
</dbReference>
<evidence type="ECO:0000259" key="3">
    <source>
        <dbReference type="PROSITE" id="PS51388"/>
    </source>
</evidence>
<dbReference type="PROSITE" id="PS51718">
    <property type="entry name" value="G_DYNAMIN_2"/>
    <property type="match status" value="1"/>
</dbReference>
<dbReference type="GO" id="GO:0003924">
    <property type="term" value="F:GTPase activity"/>
    <property type="evidence" value="ECO:0007669"/>
    <property type="project" value="InterPro"/>
</dbReference>
<comment type="caution">
    <text evidence="5">The sequence shown here is derived from an EMBL/GenBank/DDBJ whole genome shotgun (WGS) entry which is preliminary data.</text>
</comment>
<dbReference type="CDD" id="cd08771">
    <property type="entry name" value="DLP_1"/>
    <property type="match status" value="1"/>
</dbReference>
<dbReference type="PANTHER" id="PTHR11566:SF149">
    <property type="entry name" value="GTPASE, PUTATIVE (AFU_ORTHOLOGUE AFUA_6G11890)-RELATED"/>
    <property type="match status" value="1"/>
</dbReference>
<keyword evidence="1" id="KW-0547">Nucleotide-binding</keyword>
<feature type="domain" description="GED" evidence="3">
    <location>
        <begin position="612"/>
        <end position="704"/>
    </location>
</feature>
<dbReference type="FunFam" id="3.40.50.300:FF:001425">
    <property type="entry name" value="Dynamin GTPase, putative"/>
    <property type="match status" value="1"/>
</dbReference>
<feature type="domain" description="Dynamin-type G" evidence="4">
    <location>
        <begin position="35"/>
        <end position="333"/>
    </location>
</feature>
<dbReference type="GO" id="GO:0006897">
    <property type="term" value="P:endocytosis"/>
    <property type="evidence" value="ECO:0007669"/>
    <property type="project" value="TreeGrafter"/>
</dbReference>
<dbReference type="AlphaFoldDB" id="A0A364L3Q5"/>
<dbReference type="GeneID" id="63795666"/>
<evidence type="ECO:0000256" key="2">
    <source>
        <dbReference type="ARBA" id="ARBA00023134"/>
    </source>
</evidence>
<name>A0A364L3Q5_TALAM</name>
<dbReference type="EMBL" id="MIKG01000012">
    <property type="protein sequence ID" value="RAO70438.1"/>
    <property type="molecule type" value="Genomic_DNA"/>
</dbReference>
<keyword evidence="2" id="KW-0342">GTP-binding</keyword>
<dbReference type="Pfam" id="PF00350">
    <property type="entry name" value="Dynamin_N"/>
    <property type="match status" value="1"/>
</dbReference>
<dbReference type="PANTHER" id="PTHR11566">
    <property type="entry name" value="DYNAMIN"/>
    <property type="match status" value="1"/>
</dbReference>
<dbReference type="InterPro" id="IPR045063">
    <property type="entry name" value="Dynamin_N"/>
</dbReference>
<organism evidence="5 6">
    <name type="scientific">Talaromyces amestolkiae</name>
    <dbReference type="NCBI Taxonomy" id="1196081"/>
    <lineage>
        <taxon>Eukaryota</taxon>
        <taxon>Fungi</taxon>
        <taxon>Dikarya</taxon>
        <taxon>Ascomycota</taxon>
        <taxon>Pezizomycotina</taxon>
        <taxon>Eurotiomycetes</taxon>
        <taxon>Eurotiomycetidae</taxon>
        <taxon>Eurotiales</taxon>
        <taxon>Trichocomaceae</taxon>
        <taxon>Talaromyces</taxon>
        <taxon>Talaromyces sect. Talaromyces</taxon>
    </lineage>
</organism>
<dbReference type="InterPro" id="IPR000375">
    <property type="entry name" value="Dynamin_stalk"/>
</dbReference>
<dbReference type="PROSITE" id="PS51388">
    <property type="entry name" value="GED"/>
    <property type="match status" value="1"/>
</dbReference>
<evidence type="ECO:0000256" key="1">
    <source>
        <dbReference type="ARBA" id="ARBA00022741"/>
    </source>
</evidence>
<dbReference type="Gene3D" id="3.40.50.300">
    <property type="entry name" value="P-loop containing nucleotide triphosphate hydrolases"/>
    <property type="match status" value="1"/>
</dbReference>
<dbReference type="InterPro" id="IPR020850">
    <property type="entry name" value="GED_dom"/>
</dbReference>
<dbReference type="Gene3D" id="1.20.120.1240">
    <property type="entry name" value="Dynamin, middle domain"/>
    <property type="match status" value="1"/>
</dbReference>
<dbReference type="InterPro" id="IPR027417">
    <property type="entry name" value="P-loop_NTPase"/>
</dbReference>
<reference evidence="5 6" key="1">
    <citation type="journal article" date="2017" name="Biotechnol. Biofuels">
        <title>Differential beta-glucosidase expression as a function of carbon source availability in Talaromyces amestolkiae: a genomic and proteomic approach.</title>
        <authorList>
            <person name="de Eugenio L.I."/>
            <person name="Mendez-Liter J.A."/>
            <person name="Nieto-Dominguez M."/>
            <person name="Alonso L."/>
            <person name="Gil-Munoz J."/>
            <person name="Barriuso J."/>
            <person name="Prieto A."/>
            <person name="Martinez M.J."/>
        </authorList>
    </citation>
    <scope>NUCLEOTIDE SEQUENCE [LARGE SCALE GENOMIC DNA]</scope>
    <source>
        <strain evidence="5 6">CIB</strain>
    </source>
</reference>
<dbReference type="GO" id="GO:0008017">
    <property type="term" value="F:microtubule binding"/>
    <property type="evidence" value="ECO:0007669"/>
    <property type="project" value="TreeGrafter"/>
</dbReference>
<dbReference type="GO" id="GO:0000266">
    <property type="term" value="P:mitochondrial fission"/>
    <property type="evidence" value="ECO:0007669"/>
    <property type="project" value="TreeGrafter"/>
</dbReference>
<proteinExistence type="predicted"/>
<dbReference type="InterPro" id="IPR001401">
    <property type="entry name" value="Dynamin_GTPase"/>
</dbReference>
<dbReference type="Pfam" id="PF01031">
    <property type="entry name" value="Dynamin_M"/>
    <property type="match status" value="1"/>
</dbReference>